<evidence type="ECO:0000313" key="2">
    <source>
        <dbReference type="EMBL" id="KAJ7350730.1"/>
    </source>
</evidence>
<proteinExistence type="predicted"/>
<protein>
    <submittedName>
        <fullName evidence="2">Uncharacterized protein</fullName>
    </submittedName>
</protein>
<feature type="compositionally biased region" description="Basic and acidic residues" evidence="1">
    <location>
        <begin position="82"/>
        <end position="103"/>
    </location>
</feature>
<gene>
    <name evidence="2" type="ORF">DFH08DRAFT_115981</name>
</gene>
<sequence length="309" mass="34249">MENGRRDELCARCTRADACHSPFFFGLSMLARTPSPPSYCAPLCDGHFLAYPSLGPVLTRPRHVRLSHSSDAQPLRARTHRFRGEEGERHRLGDASRQRERSSLGDGTHTGMRHGSELQERRGTHGIIMVAAYSSAMRMMHILESQGERCETEGCFRLGRASAGVADTVNIATCYIGNTCRHALIPAQLTPHSGPSSLERTDSTRSFFRPRRRTHHRLALSGGTAQALLFLGDWGRRHGVAGVRKRFICACSSFDDVLDVDQSPLFSIFAIPPRLAEIRFWSYTRKTSAHSSPPPPALPYPCPMAAVDL</sequence>
<keyword evidence="3" id="KW-1185">Reference proteome</keyword>
<name>A0AAD7A6R3_9AGAR</name>
<organism evidence="2 3">
    <name type="scientific">Mycena albidolilacea</name>
    <dbReference type="NCBI Taxonomy" id="1033008"/>
    <lineage>
        <taxon>Eukaryota</taxon>
        <taxon>Fungi</taxon>
        <taxon>Dikarya</taxon>
        <taxon>Basidiomycota</taxon>
        <taxon>Agaricomycotina</taxon>
        <taxon>Agaricomycetes</taxon>
        <taxon>Agaricomycetidae</taxon>
        <taxon>Agaricales</taxon>
        <taxon>Marasmiineae</taxon>
        <taxon>Mycenaceae</taxon>
        <taxon>Mycena</taxon>
    </lineage>
</organism>
<evidence type="ECO:0000256" key="1">
    <source>
        <dbReference type="SAM" id="MobiDB-lite"/>
    </source>
</evidence>
<comment type="caution">
    <text evidence="2">The sequence shown here is derived from an EMBL/GenBank/DDBJ whole genome shotgun (WGS) entry which is preliminary data.</text>
</comment>
<reference evidence="2" key="1">
    <citation type="submission" date="2023-03" db="EMBL/GenBank/DDBJ databases">
        <title>Massive genome expansion in bonnet fungi (Mycena s.s.) driven by repeated elements and novel gene families across ecological guilds.</title>
        <authorList>
            <consortium name="Lawrence Berkeley National Laboratory"/>
            <person name="Harder C.B."/>
            <person name="Miyauchi S."/>
            <person name="Viragh M."/>
            <person name="Kuo A."/>
            <person name="Thoen E."/>
            <person name="Andreopoulos B."/>
            <person name="Lu D."/>
            <person name="Skrede I."/>
            <person name="Drula E."/>
            <person name="Henrissat B."/>
            <person name="Morin E."/>
            <person name="Kohler A."/>
            <person name="Barry K."/>
            <person name="LaButti K."/>
            <person name="Morin E."/>
            <person name="Salamov A."/>
            <person name="Lipzen A."/>
            <person name="Mereny Z."/>
            <person name="Hegedus B."/>
            <person name="Baldrian P."/>
            <person name="Stursova M."/>
            <person name="Weitz H."/>
            <person name="Taylor A."/>
            <person name="Grigoriev I.V."/>
            <person name="Nagy L.G."/>
            <person name="Martin F."/>
            <person name="Kauserud H."/>
        </authorList>
    </citation>
    <scope>NUCLEOTIDE SEQUENCE</scope>
    <source>
        <strain evidence="2">CBHHK002</strain>
    </source>
</reference>
<evidence type="ECO:0000313" key="3">
    <source>
        <dbReference type="Proteomes" id="UP001218218"/>
    </source>
</evidence>
<accession>A0AAD7A6R3</accession>
<dbReference type="Proteomes" id="UP001218218">
    <property type="component" value="Unassembled WGS sequence"/>
</dbReference>
<dbReference type="AlphaFoldDB" id="A0AAD7A6R3"/>
<feature type="region of interest" description="Disordered" evidence="1">
    <location>
        <begin position="67"/>
        <end position="121"/>
    </location>
</feature>
<dbReference type="EMBL" id="JARIHO010000014">
    <property type="protein sequence ID" value="KAJ7350730.1"/>
    <property type="molecule type" value="Genomic_DNA"/>
</dbReference>